<proteinExistence type="predicted"/>
<dbReference type="KEGG" id="glz:GLAREA_02487"/>
<keyword evidence="5" id="KW-1185">Reference proteome</keyword>
<dbReference type="OMA" id="PRIELQC"/>
<dbReference type="AlphaFoldDB" id="S3CMY6"/>
<name>S3CMY6_GLAL2</name>
<dbReference type="GeneID" id="19461544"/>
<dbReference type="PANTHER" id="PTHR23023">
    <property type="entry name" value="DIMETHYLANILINE MONOOXYGENASE"/>
    <property type="match status" value="1"/>
</dbReference>
<keyword evidence="2" id="KW-0274">FAD</keyword>
<dbReference type="HOGENOM" id="CLU_019225_1_0_1"/>
<keyword evidence="3" id="KW-0560">Oxidoreductase</keyword>
<dbReference type="Pfam" id="PF13738">
    <property type="entry name" value="Pyr_redox_3"/>
    <property type="match status" value="1"/>
</dbReference>
<dbReference type="SUPFAM" id="SSF51905">
    <property type="entry name" value="FAD/NAD(P)-binding domain"/>
    <property type="match status" value="3"/>
</dbReference>
<sequence>MADEYSTEKVDLLIVGAGPHGLSVASTYHTLHPTSPFLILDSALSLGGVWASERLYKDLYTNNRLGTYEFPDFEMDAKKLGMEGTGHIPGSIVHDYLQAYAEKKDLVRFMRLDTKVMSIESIGDEGWIVVFFCQGEHGILRAKKLVLATGLTSTPRIPLFKGQEEFTPPILHTKNLATLTPPFLSKLNRVVVYGANKSGCDASYTLASNGIHVHLLVRENGGGPAWMTPALLSPLRLRLENLAATRLFSLFSPTLNPDDGYVLTRRFLHHTLLGRFHVWIFWWILEIGLRMSVPYEINESMRRLKPWKGPFDVTTSLAFHTYPVDFWRLVGKGMITVHVTEIGHLEGRSVCLTGGQRLEVDALILSTGWESTPSIKVLPENLDLGLPGSLMSDTESKIWSSVEGMILKEFSFLEKPRTNESSRFSSPASKDKAQRPFYNLTRHMIPPQYPHKTIAFAGAMQTGHTPILAYIQGLWICAYFDDEISFPKSPAHQSSSIPPNQLLKDTTLATTFHHLRYPKSGKVYPSFMFDILPYADLLLRDLGLEEKRRWWFRDVFMSWSVSDFEGLLEEWSMKKKVD</sequence>
<dbReference type="InterPro" id="IPR050346">
    <property type="entry name" value="FMO-like"/>
</dbReference>
<dbReference type="InterPro" id="IPR036188">
    <property type="entry name" value="FAD/NAD-bd_sf"/>
</dbReference>
<evidence type="ECO:0000256" key="3">
    <source>
        <dbReference type="ARBA" id="ARBA00023002"/>
    </source>
</evidence>
<keyword evidence="1" id="KW-0285">Flavoprotein</keyword>
<evidence type="ECO:0000313" key="4">
    <source>
        <dbReference type="EMBL" id="EPE26574.1"/>
    </source>
</evidence>
<dbReference type="Proteomes" id="UP000016922">
    <property type="component" value="Unassembled WGS sequence"/>
</dbReference>
<reference evidence="4 5" key="1">
    <citation type="journal article" date="2013" name="BMC Genomics">
        <title>Genomics-driven discovery of the pneumocandin biosynthetic gene cluster in the fungus Glarea lozoyensis.</title>
        <authorList>
            <person name="Chen L."/>
            <person name="Yue Q."/>
            <person name="Zhang X."/>
            <person name="Xiang M."/>
            <person name="Wang C."/>
            <person name="Li S."/>
            <person name="Che Y."/>
            <person name="Ortiz-Lopez F.J."/>
            <person name="Bills G.F."/>
            <person name="Liu X."/>
            <person name="An Z."/>
        </authorList>
    </citation>
    <scope>NUCLEOTIDE SEQUENCE [LARGE SCALE GENOMIC DNA]</scope>
    <source>
        <strain evidence="5">ATCC 20868 / MF5171</strain>
    </source>
</reference>
<dbReference type="RefSeq" id="XP_008085764.1">
    <property type="nucleotide sequence ID" value="XM_008087573.1"/>
</dbReference>
<evidence type="ECO:0000256" key="1">
    <source>
        <dbReference type="ARBA" id="ARBA00022630"/>
    </source>
</evidence>
<dbReference type="Gene3D" id="3.50.50.60">
    <property type="entry name" value="FAD/NAD(P)-binding domain"/>
    <property type="match status" value="1"/>
</dbReference>
<dbReference type="OrthoDB" id="2915840at2759"/>
<protein>
    <submittedName>
        <fullName evidence="4">FAD/NAD(P)-binding protein</fullName>
    </submittedName>
</protein>
<accession>S3CMY6</accession>
<dbReference type="GO" id="GO:0016491">
    <property type="term" value="F:oxidoreductase activity"/>
    <property type="evidence" value="ECO:0007669"/>
    <property type="project" value="UniProtKB-KW"/>
</dbReference>
<dbReference type="EMBL" id="KE145370">
    <property type="protein sequence ID" value="EPE26574.1"/>
    <property type="molecule type" value="Genomic_DNA"/>
</dbReference>
<evidence type="ECO:0000256" key="2">
    <source>
        <dbReference type="ARBA" id="ARBA00022827"/>
    </source>
</evidence>
<evidence type="ECO:0000313" key="5">
    <source>
        <dbReference type="Proteomes" id="UP000016922"/>
    </source>
</evidence>
<gene>
    <name evidence="4" type="ORF">GLAREA_02487</name>
</gene>
<dbReference type="eggNOG" id="KOG1399">
    <property type="taxonomic scope" value="Eukaryota"/>
</dbReference>
<organism evidence="4 5">
    <name type="scientific">Glarea lozoyensis (strain ATCC 20868 / MF5171)</name>
    <dbReference type="NCBI Taxonomy" id="1116229"/>
    <lineage>
        <taxon>Eukaryota</taxon>
        <taxon>Fungi</taxon>
        <taxon>Dikarya</taxon>
        <taxon>Ascomycota</taxon>
        <taxon>Pezizomycotina</taxon>
        <taxon>Leotiomycetes</taxon>
        <taxon>Helotiales</taxon>
        <taxon>Helotiaceae</taxon>
        <taxon>Glarea</taxon>
    </lineage>
</organism>